<protein>
    <recommendedName>
        <fullName evidence="1">Aminoglycoside phosphotransferase domain-containing protein</fullName>
    </recommendedName>
</protein>
<organism evidence="2 3">
    <name type="scientific">Xylaria multiplex</name>
    <dbReference type="NCBI Taxonomy" id="323545"/>
    <lineage>
        <taxon>Eukaryota</taxon>
        <taxon>Fungi</taxon>
        <taxon>Dikarya</taxon>
        <taxon>Ascomycota</taxon>
        <taxon>Pezizomycotina</taxon>
        <taxon>Sordariomycetes</taxon>
        <taxon>Xylariomycetidae</taxon>
        <taxon>Xylariales</taxon>
        <taxon>Xylariaceae</taxon>
        <taxon>Xylaria</taxon>
    </lineage>
</organism>
<dbReference type="PANTHER" id="PTHR21310:SF51">
    <property type="entry name" value="AMINOGLYCOSIDE PHOSPHOTRANSFERASE DOMAIN-CONTAINING PROTEIN"/>
    <property type="match status" value="1"/>
</dbReference>
<keyword evidence="3" id="KW-1185">Reference proteome</keyword>
<dbReference type="Pfam" id="PF01636">
    <property type="entry name" value="APH"/>
    <property type="match status" value="1"/>
</dbReference>
<dbReference type="InterPro" id="IPR011009">
    <property type="entry name" value="Kinase-like_dom_sf"/>
</dbReference>
<sequence>MTDVNESDENLELFTEVLSALDKAQLPILGRDVFQRVHPQHTTTDVEPEVGEPICGAYHVLFPLTFTTGLRWLVKIPANGAADKWDDLSASSLNTEAKTMQMLKCETTIPLPEVLDFSSTPENILRCPYILLSHISGVPLYDVWFGHRLKGHDPEVNRTRRTRALQGIASALLQLGLFSFQNSGSPIYGSGWSLLGTSPTRRVDEQATLNRWFVHQDPADDPLYVSQPPSSNTKAWYTFMLELYPEDNATQKGIVALLRQLISWVPEPDETDPFVLAHPDFDIQNFIVSEEGELLGIIDWDGVAAVPRSVGNKGYPGWLIRDWDPAMYGYEESMEQGVEPEGLWEDSPQTLAEYRQVYISAISQGRRNEGNVDCCRMSLITENLAIAAADPRCRGQIMYKVVREVWNRAGNNKEMDYTEIVRMFAENNIDSSTMSTLYVGFTTLLSEEGL</sequence>
<name>A0A7C8IXD8_9PEZI</name>
<dbReference type="Proteomes" id="UP000481858">
    <property type="component" value="Unassembled WGS sequence"/>
</dbReference>
<dbReference type="InterPro" id="IPR051678">
    <property type="entry name" value="AGP_Transferase"/>
</dbReference>
<dbReference type="EMBL" id="WUBL01000003">
    <property type="protein sequence ID" value="KAF2973040.1"/>
    <property type="molecule type" value="Genomic_DNA"/>
</dbReference>
<dbReference type="InterPro" id="IPR002575">
    <property type="entry name" value="Aminoglycoside_PTrfase"/>
</dbReference>
<accession>A0A7C8IXD8</accession>
<evidence type="ECO:0000313" key="3">
    <source>
        <dbReference type="Proteomes" id="UP000481858"/>
    </source>
</evidence>
<dbReference type="Gene3D" id="3.90.1200.10">
    <property type="match status" value="1"/>
</dbReference>
<evidence type="ECO:0000259" key="1">
    <source>
        <dbReference type="Pfam" id="PF01636"/>
    </source>
</evidence>
<comment type="caution">
    <text evidence="2">The sequence shown here is derived from an EMBL/GenBank/DDBJ whole genome shotgun (WGS) entry which is preliminary data.</text>
</comment>
<proteinExistence type="predicted"/>
<dbReference type="PANTHER" id="PTHR21310">
    <property type="entry name" value="AMINOGLYCOSIDE PHOSPHOTRANSFERASE-RELATED-RELATED"/>
    <property type="match status" value="1"/>
</dbReference>
<dbReference type="AlphaFoldDB" id="A0A7C8IXD8"/>
<dbReference type="InParanoid" id="A0A7C8IXD8"/>
<evidence type="ECO:0000313" key="2">
    <source>
        <dbReference type="EMBL" id="KAF2973040.1"/>
    </source>
</evidence>
<gene>
    <name evidence="2" type="ORF">GQX73_g562</name>
</gene>
<reference evidence="2 3" key="1">
    <citation type="submission" date="2019-12" db="EMBL/GenBank/DDBJ databases">
        <title>Draft genome sequence of the ascomycete Xylaria multiplex DSM 110363.</title>
        <authorList>
            <person name="Buettner E."/>
            <person name="Kellner H."/>
        </authorList>
    </citation>
    <scope>NUCLEOTIDE SEQUENCE [LARGE SCALE GENOMIC DNA]</scope>
    <source>
        <strain evidence="2 3">DSM 110363</strain>
    </source>
</reference>
<dbReference type="SUPFAM" id="SSF56112">
    <property type="entry name" value="Protein kinase-like (PK-like)"/>
    <property type="match status" value="1"/>
</dbReference>
<dbReference type="OrthoDB" id="10003767at2759"/>
<feature type="domain" description="Aminoglycoside phosphotransferase" evidence="1">
    <location>
        <begin position="71"/>
        <end position="302"/>
    </location>
</feature>